<evidence type="ECO:0000256" key="3">
    <source>
        <dbReference type="ARBA" id="ARBA00023098"/>
    </source>
</evidence>
<keyword evidence="9" id="KW-1185">Reference proteome</keyword>
<evidence type="ECO:0000256" key="1">
    <source>
        <dbReference type="ARBA" id="ARBA00004170"/>
    </source>
</evidence>
<dbReference type="PANTHER" id="PTHR12497">
    <property type="entry name" value="TAZ PROTEIN TAFAZZIN"/>
    <property type="match status" value="1"/>
</dbReference>
<reference evidence="8" key="1">
    <citation type="submission" date="2021-03" db="EMBL/GenBank/DDBJ databases">
        <authorList>
            <person name="Tagirdzhanova G."/>
        </authorList>
    </citation>
    <scope>NUCLEOTIDE SEQUENCE</scope>
</reference>
<dbReference type="AlphaFoldDB" id="A0A8H3G1E5"/>
<accession>A0A8H3G1E5</accession>
<dbReference type="GO" id="GO:0007007">
    <property type="term" value="P:inner mitochondrial membrane organization"/>
    <property type="evidence" value="ECO:0007669"/>
    <property type="project" value="TreeGrafter"/>
</dbReference>
<dbReference type="PANTHER" id="PTHR12497:SF0">
    <property type="entry name" value="TAFAZZIN"/>
    <property type="match status" value="1"/>
</dbReference>
<comment type="similarity">
    <text evidence="6">Belongs to the taffazin family.</text>
</comment>
<feature type="region of interest" description="Disordered" evidence="7">
    <location>
        <begin position="342"/>
        <end position="379"/>
    </location>
</feature>
<evidence type="ECO:0000313" key="8">
    <source>
        <dbReference type="EMBL" id="CAF9932807.1"/>
    </source>
</evidence>
<evidence type="ECO:0000256" key="2">
    <source>
        <dbReference type="ARBA" id="ARBA00022679"/>
    </source>
</evidence>
<comment type="caution">
    <text evidence="8">The sequence shown here is derived from an EMBL/GenBank/DDBJ whole genome shotgun (WGS) entry which is preliminary data.</text>
</comment>
<evidence type="ECO:0000256" key="6">
    <source>
        <dbReference type="RuleBase" id="RU365062"/>
    </source>
</evidence>
<dbReference type="OrthoDB" id="193467at2759"/>
<dbReference type="Proteomes" id="UP000664534">
    <property type="component" value="Unassembled WGS sequence"/>
</dbReference>
<dbReference type="GO" id="GO:0031966">
    <property type="term" value="C:mitochondrial membrane"/>
    <property type="evidence" value="ECO:0007669"/>
    <property type="project" value="TreeGrafter"/>
</dbReference>
<sequence length="379" mass="43284">MGIVGTLTRAFMHGPNWQDAHGLDDFLELLDKRTDVEGRQRGLITGMRQKVMDEVMELTNPSQYPTTSACTIDDPLIWGVLPFRYHFNLDNHRWSLGSYDIVFRNKAMSAFFVLGQVLPTHRLHKDPHGGPFQPTLREAIRLLSHPPFTPTSSALPVDHSLQSPDISDPFSSPNDHLTYTTDGVDTFPAPSAYARRQYAWIHIFPEGRVHQHPHKAMRYFKWGVARLILEPDVCPDIVPMWLEGNDEIMHENRAGPRWVPRVGKRCGVWFGANVGGESEGNVFHELRERWRRLVEDDRRKRKAGRELERGVLSEELKYGPEAVKLREECTMQVRGAVLKVRKGRGLPDEDPKEGLVETWRAEGGKREGQMDDGSLVKDT</sequence>
<evidence type="ECO:0000313" key="9">
    <source>
        <dbReference type="Proteomes" id="UP000664534"/>
    </source>
</evidence>
<feature type="compositionally biased region" description="Basic and acidic residues" evidence="7">
    <location>
        <begin position="345"/>
        <end position="379"/>
    </location>
</feature>
<dbReference type="GO" id="GO:0035965">
    <property type="term" value="P:cardiolipin acyl-chain remodeling"/>
    <property type="evidence" value="ECO:0007669"/>
    <property type="project" value="TreeGrafter"/>
</dbReference>
<comment type="subcellular location">
    <subcellularLocation>
        <location evidence="1">Membrane</location>
        <topology evidence="1">Peripheral membrane protein</topology>
    </subcellularLocation>
</comment>
<keyword evidence="3" id="KW-0443">Lipid metabolism</keyword>
<evidence type="ECO:0000256" key="7">
    <source>
        <dbReference type="SAM" id="MobiDB-lite"/>
    </source>
</evidence>
<dbReference type="InterPro" id="IPR000872">
    <property type="entry name" value="Tafazzin"/>
</dbReference>
<dbReference type="SUPFAM" id="SSF69593">
    <property type="entry name" value="Glycerol-3-phosphate (1)-acyltransferase"/>
    <property type="match status" value="1"/>
</dbReference>
<keyword evidence="4" id="KW-0472">Membrane</keyword>
<organism evidence="8 9">
    <name type="scientific">Imshaugia aleurites</name>
    <dbReference type="NCBI Taxonomy" id="172621"/>
    <lineage>
        <taxon>Eukaryota</taxon>
        <taxon>Fungi</taxon>
        <taxon>Dikarya</taxon>
        <taxon>Ascomycota</taxon>
        <taxon>Pezizomycotina</taxon>
        <taxon>Lecanoromycetes</taxon>
        <taxon>OSLEUM clade</taxon>
        <taxon>Lecanoromycetidae</taxon>
        <taxon>Lecanorales</taxon>
        <taxon>Lecanorineae</taxon>
        <taxon>Parmeliaceae</taxon>
        <taxon>Imshaugia</taxon>
    </lineage>
</organism>
<keyword evidence="2" id="KW-0808">Transferase</keyword>
<keyword evidence="5" id="KW-0012">Acyltransferase</keyword>
<evidence type="ECO:0000256" key="5">
    <source>
        <dbReference type="ARBA" id="ARBA00023315"/>
    </source>
</evidence>
<evidence type="ECO:0000256" key="4">
    <source>
        <dbReference type="ARBA" id="ARBA00023136"/>
    </source>
</evidence>
<proteinExistence type="inferred from homology"/>
<name>A0A8H3G1E5_9LECA</name>
<dbReference type="PRINTS" id="PR00979">
    <property type="entry name" value="TAFAZZIN"/>
</dbReference>
<protein>
    <recommendedName>
        <fullName evidence="6">Tafazzin family protein</fullName>
    </recommendedName>
</protein>
<gene>
    <name evidence="8" type="ORF">IMSHALPRED_008990</name>
</gene>
<dbReference type="EMBL" id="CAJPDT010000067">
    <property type="protein sequence ID" value="CAF9932807.1"/>
    <property type="molecule type" value="Genomic_DNA"/>
</dbReference>
<dbReference type="GO" id="GO:0047184">
    <property type="term" value="F:1-acylglycerophosphocholine O-acyltransferase activity"/>
    <property type="evidence" value="ECO:0007669"/>
    <property type="project" value="TreeGrafter"/>
</dbReference>